<feature type="compositionally biased region" description="Polar residues" evidence="7">
    <location>
        <begin position="1"/>
        <end position="14"/>
    </location>
</feature>
<accession>A0A507EGV2</accession>
<keyword evidence="4" id="KW-0472">Membrane</keyword>
<feature type="region of interest" description="Disordered" evidence="7">
    <location>
        <begin position="1"/>
        <end position="22"/>
    </location>
</feature>
<keyword evidence="9" id="KW-1185">Reference proteome</keyword>
<protein>
    <submittedName>
        <fullName evidence="8">Uncharacterized protein</fullName>
    </submittedName>
</protein>
<evidence type="ECO:0000256" key="5">
    <source>
        <dbReference type="ARBA" id="ARBA00023242"/>
    </source>
</evidence>
<keyword evidence="3" id="KW-1133">Transmembrane helix</keyword>
<evidence type="ECO:0000256" key="7">
    <source>
        <dbReference type="SAM" id="MobiDB-lite"/>
    </source>
</evidence>
<comment type="similarity">
    <text evidence="1">Belongs to the TMEM53 family.</text>
</comment>
<dbReference type="InterPro" id="IPR029058">
    <property type="entry name" value="AB_hydrolase_fold"/>
</dbReference>
<keyword evidence="2" id="KW-0812">Transmembrane</keyword>
<evidence type="ECO:0000256" key="1">
    <source>
        <dbReference type="ARBA" id="ARBA00007387"/>
    </source>
</evidence>
<reference evidence="8 9" key="1">
    <citation type="journal article" date="2019" name="Sci. Rep.">
        <title>Comparative genomics of chytrid fungi reveal insights into the obligate biotrophic and pathogenic lifestyle of Synchytrium endobioticum.</title>
        <authorList>
            <person name="van de Vossenberg B.T.L.H."/>
            <person name="Warris S."/>
            <person name="Nguyen H.D.T."/>
            <person name="van Gent-Pelzer M.P.E."/>
            <person name="Joly D.L."/>
            <person name="van de Geest H.C."/>
            <person name="Bonants P.J.M."/>
            <person name="Smith D.S."/>
            <person name="Levesque C.A."/>
            <person name="van der Lee T.A.J."/>
        </authorList>
    </citation>
    <scope>NUCLEOTIDE SEQUENCE [LARGE SCALE GENOMIC DNA]</scope>
    <source>
        <strain evidence="8 9">CBS 675.73</strain>
    </source>
</reference>
<dbReference type="PANTHER" id="PTHR12265:SF30">
    <property type="entry name" value="TRANSMEMBRANE PROTEIN 53"/>
    <property type="match status" value="1"/>
</dbReference>
<sequence>MNWRLTSSQLQRASEPSGDRISETTPKAVLHLFSNSGSIKLRHLLHCLDARNVKLKTRAVILDSCPCRASLEGGSHFVTVGIKNSVARVIARNGSACCVSNVYDGQCRICGGWNLDENITQPRLFLYNEEDKLCQVHEIQERIAACKAEGIVVEENGSDHMRHTVVHKEEYWSLVTAFPERGCW</sequence>
<dbReference type="GO" id="GO:0005640">
    <property type="term" value="C:nuclear outer membrane"/>
    <property type="evidence" value="ECO:0007669"/>
    <property type="project" value="UniProtKB-SubCell"/>
</dbReference>
<proteinExistence type="inferred from homology"/>
<evidence type="ECO:0000313" key="8">
    <source>
        <dbReference type="EMBL" id="TPX62428.1"/>
    </source>
</evidence>
<evidence type="ECO:0000256" key="4">
    <source>
        <dbReference type="ARBA" id="ARBA00023136"/>
    </source>
</evidence>
<comment type="subcellular location">
    <subcellularLocation>
        <location evidence="6">Nucleus outer membrane</location>
        <topology evidence="6">Single-pass membrane protein</topology>
    </subcellularLocation>
</comment>
<keyword evidence="5" id="KW-0539">Nucleus</keyword>
<evidence type="ECO:0000313" key="9">
    <source>
        <dbReference type="Proteomes" id="UP000320333"/>
    </source>
</evidence>
<name>A0A507EGV2_9FUNG</name>
<dbReference type="EMBL" id="QEAP01000645">
    <property type="protein sequence ID" value="TPX62428.1"/>
    <property type="molecule type" value="Genomic_DNA"/>
</dbReference>
<evidence type="ECO:0000256" key="3">
    <source>
        <dbReference type="ARBA" id="ARBA00022989"/>
    </source>
</evidence>
<dbReference type="AlphaFoldDB" id="A0A507EGV2"/>
<organism evidence="8 9">
    <name type="scientific">Chytriomyces confervae</name>
    <dbReference type="NCBI Taxonomy" id="246404"/>
    <lineage>
        <taxon>Eukaryota</taxon>
        <taxon>Fungi</taxon>
        <taxon>Fungi incertae sedis</taxon>
        <taxon>Chytridiomycota</taxon>
        <taxon>Chytridiomycota incertae sedis</taxon>
        <taxon>Chytridiomycetes</taxon>
        <taxon>Chytridiales</taxon>
        <taxon>Chytriomycetaceae</taxon>
        <taxon>Chytriomyces</taxon>
    </lineage>
</organism>
<dbReference type="Proteomes" id="UP000320333">
    <property type="component" value="Unassembled WGS sequence"/>
</dbReference>
<dbReference type="InterPro" id="IPR008547">
    <property type="entry name" value="DUF829_TMEM53"/>
</dbReference>
<gene>
    <name evidence="8" type="ORF">CcCBS67573_g08840</name>
</gene>
<evidence type="ECO:0000256" key="2">
    <source>
        <dbReference type="ARBA" id="ARBA00022692"/>
    </source>
</evidence>
<evidence type="ECO:0000256" key="6">
    <source>
        <dbReference type="ARBA" id="ARBA00034303"/>
    </source>
</evidence>
<dbReference type="PANTHER" id="PTHR12265">
    <property type="entry name" value="TRANSMEMBRANE PROTEIN 53"/>
    <property type="match status" value="1"/>
</dbReference>
<dbReference type="OrthoDB" id="77878at2759"/>
<comment type="caution">
    <text evidence="8">The sequence shown here is derived from an EMBL/GenBank/DDBJ whole genome shotgun (WGS) entry which is preliminary data.</text>
</comment>
<dbReference type="SUPFAM" id="SSF53474">
    <property type="entry name" value="alpha/beta-Hydrolases"/>
    <property type="match status" value="1"/>
</dbReference>